<reference evidence="4 5" key="1">
    <citation type="submission" date="2022-10" db="EMBL/GenBank/DDBJ databases">
        <title>Luteolibacter flavescens strain MCCC 1K03193, whole genome shotgun sequencing project.</title>
        <authorList>
            <person name="Zhao G."/>
            <person name="Shen L."/>
        </authorList>
    </citation>
    <scope>NUCLEOTIDE SEQUENCE [LARGE SCALE GENOMIC DNA]</scope>
    <source>
        <strain evidence="4 5">MCCC 1K03193</strain>
    </source>
</reference>
<keyword evidence="4" id="KW-0121">Carboxypeptidase</keyword>
<organism evidence="4 5">
    <name type="scientific">Luteolibacter flavescens</name>
    <dbReference type="NCBI Taxonomy" id="1859460"/>
    <lineage>
        <taxon>Bacteria</taxon>
        <taxon>Pseudomonadati</taxon>
        <taxon>Verrucomicrobiota</taxon>
        <taxon>Verrucomicrobiia</taxon>
        <taxon>Verrucomicrobiales</taxon>
        <taxon>Verrucomicrobiaceae</taxon>
        <taxon>Luteolibacter</taxon>
    </lineage>
</organism>
<keyword evidence="2 4" id="KW-0378">Hydrolase</keyword>
<gene>
    <name evidence="4" type="primary">dacB</name>
    <name evidence="4" type="ORF">OKA04_17930</name>
</gene>
<name>A0ABT3FSS7_9BACT</name>
<dbReference type="Gene3D" id="3.50.80.20">
    <property type="entry name" value="D-Ala-D-Ala carboxypeptidase C, peptidase S13"/>
    <property type="match status" value="1"/>
</dbReference>
<dbReference type="PANTHER" id="PTHR30023">
    <property type="entry name" value="D-ALANYL-D-ALANINE CARBOXYPEPTIDASE"/>
    <property type="match status" value="1"/>
</dbReference>
<dbReference type="RefSeq" id="WP_264502578.1">
    <property type="nucleotide sequence ID" value="NZ_JAPDDS010000011.1"/>
</dbReference>
<keyword evidence="3" id="KW-0812">Transmembrane</keyword>
<sequence length="477" mass="49916">MSWPRVFVNVVFLSIGAAVTWVFLNGRAPQAASPVSRPVPGSVETAPVGAIQRAFEEWSADPALGGALIGFCVLDENGEIEYASPLAWKALCPASALKTVTTAAAFDLLGQEYRFETAISAASKPSAAGVIAGNLVLVGGGDPTLSTTDLDVLAADLVKGGLKRVEGKVIADASVFRGQPVSDHWNWGDIGNAYGAGAFGVNLDHNRLELSFTPGSKLGDTAKLLPVPGSGKDTRWLNTVTTGPEGSGDQVVVYSQPYGTAITLQGTVPMGRTFTITGSLPDPPATAARLLTAALEKAGVVIGGKTFPAAAASEKLAVHRSAPLPEIIDHLHRVSDNLEAQCLFLTMGRAKKEDSSKALRGYWEGRGISFEGLRLIDGSGLARANMIRPVDLAKVNHVARRGPHGDRFRQSLSTYVGGRVSSKLGAMSGVKTDVGFITTSDGRELTFCLMANGLDPALGFWPLRDKLLLAVASAGSE</sequence>
<protein>
    <submittedName>
        <fullName evidence="4">D-alanyl-D-alanine carboxypeptidase/D-alanyl-D-alanine-endopeptidase</fullName>
        <ecNumber evidence="4">3.4.16.4</ecNumber>
    </submittedName>
</protein>
<evidence type="ECO:0000256" key="1">
    <source>
        <dbReference type="ARBA" id="ARBA00006096"/>
    </source>
</evidence>
<dbReference type="EC" id="3.4.16.4" evidence="4"/>
<evidence type="ECO:0000256" key="2">
    <source>
        <dbReference type="ARBA" id="ARBA00022801"/>
    </source>
</evidence>
<dbReference type="InterPro" id="IPR000667">
    <property type="entry name" value="Peptidase_S13"/>
</dbReference>
<comment type="similarity">
    <text evidence="1">Belongs to the peptidase S13 family.</text>
</comment>
<dbReference type="PRINTS" id="PR00922">
    <property type="entry name" value="DADACBPTASE3"/>
</dbReference>
<proteinExistence type="inferred from homology"/>
<dbReference type="Proteomes" id="UP001207930">
    <property type="component" value="Unassembled WGS sequence"/>
</dbReference>
<keyword evidence="4" id="KW-0645">Protease</keyword>
<dbReference type="Pfam" id="PF02113">
    <property type="entry name" value="Peptidase_S13"/>
    <property type="match status" value="1"/>
</dbReference>
<keyword evidence="3" id="KW-0472">Membrane</keyword>
<dbReference type="SUPFAM" id="SSF56601">
    <property type="entry name" value="beta-lactamase/transpeptidase-like"/>
    <property type="match status" value="1"/>
</dbReference>
<dbReference type="GO" id="GO:0009002">
    <property type="term" value="F:serine-type D-Ala-D-Ala carboxypeptidase activity"/>
    <property type="evidence" value="ECO:0007669"/>
    <property type="project" value="UniProtKB-EC"/>
</dbReference>
<dbReference type="NCBIfam" id="TIGR00666">
    <property type="entry name" value="PBP4"/>
    <property type="match status" value="1"/>
</dbReference>
<accession>A0ABT3FSS7</accession>
<evidence type="ECO:0000313" key="5">
    <source>
        <dbReference type="Proteomes" id="UP001207930"/>
    </source>
</evidence>
<keyword evidence="3" id="KW-1133">Transmembrane helix</keyword>
<dbReference type="Gene3D" id="3.40.710.10">
    <property type="entry name" value="DD-peptidase/beta-lactamase superfamily"/>
    <property type="match status" value="1"/>
</dbReference>
<dbReference type="EMBL" id="JAPDDS010000011">
    <property type="protein sequence ID" value="MCW1886623.1"/>
    <property type="molecule type" value="Genomic_DNA"/>
</dbReference>
<keyword evidence="5" id="KW-1185">Reference proteome</keyword>
<feature type="transmembrane region" description="Helical" evidence="3">
    <location>
        <begin position="6"/>
        <end position="24"/>
    </location>
</feature>
<comment type="caution">
    <text evidence="4">The sequence shown here is derived from an EMBL/GenBank/DDBJ whole genome shotgun (WGS) entry which is preliminary data.</text>
</comment>
<dbReference type="PANTHER" id="PTHR30023:SF0">
    <property type="entry name" value="PENICILLIN-SENSITIVE CARBOXYPEPTIDASE A"/>
    <property type="match status" value="1"/>
</dbReference>
<evidence type="ECO:0000256" key="3">
    <source>
        <dbReference type="SAM" id="Phobius"/>
    </source>
</evidence>
<dbReference type="InterPro" id="IPR012338">
    <property type="entry name" value="Beta-lactam/transpept-like"/>
</dbReference>
<evidence type="ECO:0000313" key="4">
    <source>
        <dbReference type="EMBL" id="MCW1886623.1"/>
    </source>
</evidence>